<accession>X1IET6</accession>
<proteinExistence type="predicted"/>
<feature type="non-terminal residue" evidence="2">
    <location>
        <position position="73"/>
    </location>
</feature>
<protein>
    <recommendedName>
        <fullName evidence="1">Transposase DDE domain-containing protein</fullName>
    </recommendedName>
</protein>
<name>X1IET6_9ZZZZ</name>
<dbReference type="InterPro" id="IPR025668">
    <property type="entry name" value="Tnp_DDE_dom"/>
</dbReference>
<gene>
    <name evidence="2" type="ORF">S03H2_32455</name>
</gene>
<evidence type="ECO:0000313" key="2">
    <source>
        <dbReference type="EMBL" id="GAH56053.1"/>
    </source>
</evidence>
<sequence length="73" mass="8121">MRRLKKPTGCRGAQPVYSDTAITFCLTMRALFNLPLRGCQGVARSILKPVKLPVPDYTTLSRRSKTLSVELPT</sequence>
<evidence type="ECO:0000259" key="1">
    <source>
        <dbReference type="Pfam" id="PF13737"/>
    </source>
</evidence>
<comment type="caution">
    <text evidence="2">The sequence shown here is derived from an EMBL/GenBank/DDBJ whole genome shotgun (WGS) entry which is preliminary data.</text>
</comment>
<dbReference type="AlphaFoldDB" id="X1IET6"/>
<organism evidence="2">
    <name type="scientific">marine sediment metagenome</name>
    <dbReference type="NCBI Taxonomy" id="412755"/>
    <lineage>
        <taxon>unclassified sequences</taxon>
        <taxon>metagenomes</taxon>
        <taxon>ecological metagenomes</taxon>
    </lineage>
</organism>
<dbReference type="EMBL" id="BARU01019719">
    <property type="protein sequence ID" value="GAH56053.1"/>
    <property type="molecule type" value="Genomic_DNA"/>
</dbReference>
<feature type="domain" description="Transposase DDE" evidence="1">
    <location>
        <begin position="4"/>
        <end position="72"/>
    </location>
</feature>
<reference evidence="2" key="1">
    <citation type="journal article" date="2014" name="Front. Microbiol.">
        <title>High frequency of phylogenetically diverse reductive dehalogenase-homologous genes in deep subseafloor sedimentary metagenomes.</title>
        <authorList>
            <person name="Kawai M."/>
            <person name="Futagami T."/>
            <person name="Toyoda A."/>
            <person name="Takaki Y."/>
            <person name="Nishi S."/>
            <person name="Hori S."/>
            <person name="Arai W."/>
            <person name="Tsubouchi T."/>
            <person name="Morono Y."/>
            <person name="Uchiyama I."/>
            <person name="Ito T."/>
            <person name="Fujiyama A."/>
            <person name="Inagaki F."/>
            <person name="Takami H."/>
        </authorList>
    </citation>
    <scope>NUCLEOTIDE SEQUENCE</scope>
    <source>
        <strain evidence="2">Expedition CK06-06</strain>
    </source>
</reference>
<dbReference type="Pfam" id="PF13737">
    <property type="entry name" value="DDE_Tnp_1_5"/>
    <property type="match status" value="1"/>
</dbReference>